<dbReference type="InterPro" id="IPR034593">
    <property type="entry name" value="DgoD-like"/>
</dbReference>
<dbReference type="EC" id="4.2.1.40" evidence="3"/>
<comment type="catalytic activity">
    <reaction evidence="1">
        <text>D-glucarate = 5-dehydro-4-deoxy-D-glucarate + H2O</text>
        <dbReference type="Rhea" id="RHEA:14573"/>
        <dbReference type="ChEBI" id="CHEBI:15377"/>
        <dbReference type="ChEBI" id="CHEBI:30612"/>
        <dbReference type="ChEBI" id="CHEBI:42819"/>
        <dbReference type="EC" id="4.2.1.40"/>
    </reaction>
</comment>
<dbReference type="Gene3D" id="3.20.20.120">
    <property type="entry name" value="Enolase-like C-terminal domain"/>
    <property type="match status" value="1"/>
</dbReference>
<evidence type="ECO:0000313" key="6">
    <source>
        <dbReference type="Proteomes" id="UP000306196"/>
    </source>
</evidence>
<dbReference type="InterPro" id="IPR029065">
    <property type="entry name" value="Enolase_C-like"/>
</dbReference>
<proteinExistence type="predicted"/>
<dbReference type="InterPro" id="IPR013341">
    <property type="entry name" value="Mandelate_racemase_N_dom"/>
</dbReference>
<dbReference type="Pfam" id="PF02746">
    <property type="entry name" value="MR_MLE_N"/>
    <property type="match status" value="1"/>
</dbReference>
<dbReference type="InterPro" id="IPR029017">
    <property type="entry name" value="Enolase-like_N"/>
</dbReference>
<sequence>MSFHLNLRTPITSGPKIAEMRITPIAIVDPPLLNAAGLHAPYALRTVIELITDDGITGISEIPGTVAINQSLEETRPLILGKDPSNLPDIMAAIQGHFGEESIANRGATPWDQRKLVHIFSAIEVACLDIIGKITNQPIVDLLGGKKRDLVPFAAYLFYKYEGAGGPLEFNIDPTATGWPAARQAAALDPAGIVAQAHAMVAEFGFQSLKLKGGCFEPRLEVDAIIALREAFPNTPLRIDPNGVWTVETAIKYGRELEPYLEYLEDPVRGQKDMATVRRALKTPLATNMCTTSFACLPGSVEHHSEDIILSDHHFWGGLTASMKLAAKCQEIGRDLSMHSNSHLGISLAAMVHLGAALPNFTSALDTHYPWQSDEIIKGGRLPFENGSVRVPDGPGLGVELDHEALEKLHQNFLTCGLTHRDDLVEMRKKVPDWEFQNVRW</sequence>
<organism evidence="5 6">
    <name type="scientific">Phragmitibacter flavus</name>
    <dbReference type="NCBI Taxonomy" id="2576071"/>
    <lineage>
        <taxon>Bacteria</taxon>
        <taxon>Pseudomonadati</taxon>
        <taxon>Verrucomicrobiota</taxon>
        <taxon>Verrucomicrobiia</taxon>
        <taxon>Verrucomicrobiales</taxon>
        <taxon>Verrucomicrobiaceae</taxon>
        <taxon>Phragmitibacter</taxon>
    </lineage>
</organism>
<reference evidence="5 6" key="1">
    <citation type="submission" date="2019-05" db="EMBL/GenBank/DDBJ databases">
        <title>Verrucobacter flavum gen. nov., sp. nov. a new member of the family Verrucomicrobiaceae.</title>
        <authorList>
            <person name="Szuroczki S."/>
            <person name="Abbaszade G."/>
            <person name="Szabo A."/>
            <person name="Felfoldi T."/>
            <person name="Schumann P."/>
            <person name="Boka K."/>
            <person name="Keki Z."/>
            <person name="Toumi M."/>
            <person name="Toth E."/>
        </authorList>
    </citation>
    <scope>NUCLEOTIDE SEQUENCE [LARGE SCALE GENOMIC DNA]</scope>
    <source>
        <strain evidence="5 6">MG-N-17</strain>
    </source>
</reference>
<dbReference type="GO" id="GO:0008872">
    <property type="term" value="F:glucarate dehydratase activity"/>
    <property type="evidence" value="ECO:0007669"/>
    <property type="project" value="UniProtKB-EC"/>
</dbReference>
<dbReference type="SFLD" id="SFLDG00055">
    <property type="entry name" value="glucarate_dehydratase"/>
    <property type="match status" value="1"/>
</dbReference>
<dbReference type="EMBL" id="VAUV01000013">
    <property type="protein sequence ID" value="TLD69488.1"/>
    <property type="molecule type" value="Genomic_DNA"/>
</dbReference>
<dbReference type="InterPro" id="IPR013342">
    <property type="entry name" value="Mandelate_racemase_C"/>
</dbReference>
<evidence type="ECO:0000256" key="2">
    <source>
        <dbReference type="ARBA" id="ARBA00005183"/>
    </source>
</evidence>
<dbReference type="PANTHER" id="PTHR48080:SF4">
    <property type="entry name" value="GLUCARATE DEHYDRATASE"/>
    <property type="match status" value="1"/>
</dbReference>
<dbReference type="RefSeq" id="WP_138087631.1">
    <property type="nucleotide sequence ID" value="NZ_VAUV01000013.1"/>
</dbReference>
<dbReference type="InterPro" id="IPR036849">
    <property type="entry name" value="Enolase-like_C_sf"/>
</dbReference>
<evidence type="ECO:0000313" key="5">
    <source>
        <dbReference type="EMBL" id="TLD69488.1"/>
    </source>
</evidence>
<name>A0A5R8KAZ3_9BACT</name>
<dbReference type="SFLD" id="SFLDS00001">
    <property type="entry name" value="Enolase"/>
    <property type="match status" value="1"/>
</dbReference>
<gene>
    <name evidence="5" type="ORF">FEM03_17780</name>
</gene>
<dbReference type="Pfam" id="PF13378">
    <property type="entry name" value="MR_MLE_C"/>
    <property type="match status" value="1"/>
</dbReference>
<dbReference type="Gene3D" id="3.30.390.10">
    <property type="entry name" value="Enolase-like, N-terminal domain"/>
    <property type="match status" value="1"/>
</dbReference>
<dbReference type="PANTHER" id="PTHR48080">
    <property type="entry name" value="D-GALACTONATE DEHYDRATASE-RELATED"/>
    <property type="match status" value="1"/>
</dbReference>
<dbReference type="SUPFAM" id="SSF51604">
    <property type="entry name" value="Enolase C-terminal domain-like"/>
    <property type="match status" value="1"/>
</dbReference>
<dbReference type="SMART" id="SM00922">
    <property type="entry name" value="MR_MLE"/>
    <property type="match status" value="1"/>
</dbReference>
<protein>
    <recommendedName>
        <fullName evidence="3">glucarate dehydratase</fullName>
        <ecNumber evidence="3">4.2.1.40</ecNumber>
    </recommendedName>
</protein>
<keyword evidence="6" id="KW-1185">Reference proteome</keyword>
<comment type="pathway">
    <text evidence="2">Carbohydrate acid metabolism; D-glucarate degradation; 2,5-dioxopentanoate from D-glucarate: step 1/2.</text>
</comment>
<evidence type="ECO:0000256" key="3">
    <source>
        <dbReference type="ARBA" id="ARBA00011973"/>
    </source>
</evidence>
<comment type="caution">
    <text evidence="5">The sequence shown here is derived from an EMBL/GenBank/DDBJ whole genome shotgun (WGS) entry which is preliminary data.</text>
</comment>
<dbReference type="AlphaFoldDB" id="A0A5R8KAZ3"/>
<dbReference type="SUPFAM" id="SSF54826">
    <property type="entry name" value="Enolase N-terminal domain-like"/>
    <property type="match status" value="1"/>
</dbReference>
<accession>A0A5R8KAZ3</accession>
<evidence type="ECO:0000256" key="1">
    <source>
        <dbReference type="ARBA" id="ARBA00001426"/>
    </source>
</evidence>
<evidence type="ECO:0000259" key="4">
    <source>
        <dbReference type="SMART" id="SM00922"/>
    </source>
</evidence>
<feature type="domain" description="Mandelate racemase/muconate lactonizing enzyme C-terminal" evidence="4">
    <location>
        <begin position="190"/>
        <end position="284"/>
    </location>
</feature>
<dbReference type="OrthoDB" id="193563at2"/>
<dbReference type="Proteomes" id="UP000306196">
    <property type="component" value="Unassembled WGS sequence"/>
</dbReference>